<dbReference type="RefSeq" id="WP_014448427.1">
    <property type="nucleotide sequence ID" value="NC_017094.1"/>
</dbReference>
<dbReference type="InterPro" id="IPR007312">
    <property type="entry name" value="Phosphoesterase"/>
</dbReference>
<dbReference type="HOGENOM" id="CLU_027977_1_0_0"/>
<reference evidence="2 3" key="1">
    <citation type="journal article" date="2012" name="J. Bacteriol.">
        <title>Complete Genome Sequence of Leptospirillum ferrooxidans Strain C2-3, Isolated from a Fresh Volcanic Ash Deposit on the Island of Miyake, Japan.</title>
        <authorList>
            <person name="Fujimura R."/>
            <person name="Sato Y."/>
            <person name="Nishizawa T."/>
            <person name="Oshima K."/>
            <person name="Kim S.-W."/>
            <person name="Hattori M."/>
            <person name="Kamijo T."/>
            <person name="Ohta H."/>
        </authorList>
    </citation>
    <scope>NUCLEOTIDE SEQUENCE [LARGE SCALE GENOMIC DNA]</scope>
    <source>
        <strain evidence="2 3">C2-3</strain>
    </source>
</reference>
<reference evidence="3" key="2">
    <citation type="submission" date="2012-03" db="EMBL/GenBank/DDBJ databases">
        <title>The complete genome sequence of the pioneer microbe on fresh volcanic deposit, Leptospirillum ferrooxidans strain C2-3.</title>
        <authorList>
            <person name="Fujimura R."/>
            <person name="Sato Y."/>
            <person name="Nishizawa T."/>
            <person name="Nanba K."/>
            <person name="Oshima K."/>
            <person name="Hattori M."/>
            <person name="Kamijo T."/>
            <person name="Ohta H."/>
        </authorList>
    </citation>
    <scope>NUCLEOTIDE SEQUENCE [LARGE SCALE GENOMIC DNA]</scope>
    <source>
        <strain evidence="3">C2-3</strain>
    </source>
</reference>
<dbReference type="STRING" id="1162668.LFE_0207"/>
<name>I0IKY4_LEPFC</name>
<dbReference type="KEGG" id="lfc:LFE_0207"/>
<sequence>MSNDGFLFNEVMIRMVSRGMLLFVSLLFPALSMASSPPPHIVIFILENKGYSQIIGNSHAPFLNALAKKNMVMTNYHAMTHPSLPNYVELVAGSSGTSHSDDPSQRFAVSTVVDKLESKGFTVSGYFEGLPYAGFDGDRYPSRHPVYVQKHNPFMLIPSLRNDPKRAVFDRPLEDLDKDLKRGHLPNLSYVVPGLCHDMHGGGACKKNSTSSLIEAGDLFMSKWVPKIMASEDFRKGGVILIVWDEGRGFFHHPFLRQPFPGKGGRVPLICVTSRHKGHLEFSEYSDHRVLLNAILARFGLSSVPNGDPPSRFPGVFMEDDYPGSGTFFYPGKISTTQAKQ</sequence>
<keyword evidence="1" id="KW-0378">Hydrolase</keyword>
<dbReference type="Gene3D" id="3.40.720.10">
    <property type="entry name" value="Alkaline Phosphatase, subunit A"/>
    <property type="match status" value="1"/>
</dbReference>
<evidence type="ECO:0000256" key="1">
    <source>
        <dbReference type="ARBA" id="ARBA00022801"/>
    </source>
</evidence>
<dbReference type="Proteomes" id="UP000007382">
    <property type="component" value="Chromosome"/>
</dbReference>
<dbReference type="OrthoDB" id="9770871at2"/>
<dbReference type="GO" id="GO:0016788">
    <property type="term" value="F:hydrolase activity, acting on ester bonds"/>
    <property type="evidence" value="ECO:0007669"/>
    <property type="project" value="InterPro"/>
</dbReference>
<dbReference type="InterPro" id="IPR017850">
    <property type="entry name" value="Alkaline_phosphatase_core_sf"/>
</dbReference>
<keyword evidence="3" id="KW-1185">Reference proteome</keyword>
<dbReference type="SUPFAM" id="SSF53649">
    <property type="entry name" value="Alkaline phosphatase-like"/>
    <property type="match status" value="1"/>
</dbReference>
<dbReference type="PANTHER" id="PTHR31956">
    <property type="entry name" value="NON-SPECIFIC PHOSPHOLIPASE C4-RELATED"/>
    <property type="match status" value="1"/>
</dbReference>
<evidence type="ECO:0000313" key="3">
    <source>
        <dbReference type="Proteomes" id="UP000007382"/>
    </source>
</evidence>
<dbReference type="eggNOG" id="COG3511">
    <property type="taxonomic scope" value="Bacteria"/>
</dbReference>
<gene>
    <name evidence="2" type="ordered locus">LFE_0207</name>
</gene>
<dbReference type="PATRIC" id="fig|1162668.3.peg.243"/>
<dbReference type="Pfam" id="PF04185">
    <property type="entry name" value="Phosphoesterase"/>
    <property type="match status" value="1"/>
</dbReference>
<accession>I0IKY4</accession>
<dbReference type="EMBL" id="AP012342">
    <property type="protein sequence ID" value="BAM05933.1"/>
    <property type="molecule type" value="Genomic_DNA"/>
</dbReference>
<proteinExistence type="predicted"/>
<protein>
    <submittedName>
        <fullName evidence="2">Putative phosphoesterase</fullName>
    </submittedName>
</protein>
<organism evidence="2 3">
    <name type="scientific">Leptospirillum ferrooxidans (strain C2-3)</name>
    <dbReference type="NCBI Taxonomy" id="1162668"/>
    <lineage>
        <taxon>Bacteria</taxon>
        <taxon>Pseudomonadati</taxon>
        <taxon>Nitrospirota</taxon>
        <taxon>Nitrospiria</taxon>
        <taxon>Nitrospirales</taxon>
        <taxon>Nitrospiraceae</taxon>
        <taxon>Leptospirillum</taxon>
    </lineage>
</organism>
<dbReference type="AlphaFoldDB" id="I0IKY4"/>
<dbReference type="PANTHER" id="PTHR31956:SF8">
    <property type="entry name" value="ACID PHOSPHATASE PHOA (AFU_ORTHOLOGUE AFUA_1G03570)"/>
    <property type="match status" value="1"/>
</dbReference>
<dbReference type="GO" id="GO:0009395">
    <property type="term" value="P:phospholipid catabolic process"/>
    <property type="evidence" value="ECO:0007669"/>
    <property type="project" value="TreeGrafter"/>
</dbReference>
<evidence type="ECO:0000313" key="2">
    <source>
        <dbReference type="EMBL" id="BAM05933.1"/>
    </source>
</evidence>